<feature type="region of interest" description="Disordered" evidence="1">
    <location>
        <begin position="1"/>
        <end position="21"/>
    </location>
</feature>
<evidence type="ECO:0008006" key="4">
    <source>
        <dbReference type="Google" id="ProtNLM"/>
    </source>
</evidence>
<dbReference type="PANTHER" id="PTHR33873">
    <property type="entry name" value="TRANSCRIPTION FACTOR VOZ1"/>
    <property type="match status" value="1"/>
</dbReference>
<organism evidence="2 3">
    <name type="scientific">Papaver atlanticum</name>
    <dbReference type="NCBI Taxonomy" id="357466"/>
    <lineage>
        <taxon>Eukaryota</taxon>
        <taxon>Viridiplantae</taxon>
        <taxon>Streptophyta</taxon>
        <taxon>Embryophyta</taxon>
        <taxon>Tracheophyta</taxon>
        <taxon>Spermatophyta</taxon>
        <taxon>Magnoliopsida</taxon>
        <taxon>Ranunculales</taxon>
        <taxon>Papaveraceae</taxon>
        <taxon>Papaveroideae</taxon>
        <taxon>Papaver</taxon>
    </lineage>
</organism>
<dbReference type="GO" id="GO:0045893">
    <property type="term" value="P:positive regulation of DNA-templated transcription"/>
    <property type="evidence" value="ECO:0007669"/>
    <property type="project" value="TreeGrafter"/>
</dbReference>
<feature type="region of interest" description="Disordered" evidence="1">
    <location>
        <begin position="425"/>
        <end position="465"/>
    </location>
</feature>
<evidence type="ECO:0000313" key="2">
    <source>
        <dbReference type="EMBL" id="KAI3948625.1"/>
    </source>
</evidence>
<dbReference type="EMBL" id="JAJJMB010003237">
    <property type="protein sequence ID" value="KAI3948625.1"/>
    <property type="molecule type" value="Genomic_DNA"/>
</dbReference>
<dbReference type="GO" id="GO:0005634">
    <property type="term" value="C:nucleus"/>
    <property type="evidence" value="ECO:0007669"/>
    <property type="project" value="TreeGrafter"/>
</dbReference>
<sequence>MKNPKDSGGKSDSHKLFKEKAKNRVDDLQSVITNLQSALQESRSGDVSVLQKQAHQMLREWKDELDEPSPASSSLLGGASLGGTFSTEELCRLLEHCDEEDDATSALKEIVNPNPESEALEAFEAPRLDVGTFAGDINSNLFHDDSYFMNQVPQEHGYELYDQGVGQHGESPSVMQPNMFNNYEAFNEFDLDQFDLHQEFDRNLSIDFDGTKQCGEDAGQSSSQAGPNMRFPTSGISGPKCALWDCTRRAQGSEWYQDYCSSSHAGLAMEEGALGMTPVVRPGIDLKDGPLLAALKAKVQGKDVGIPECEGAATTKCPWNAPELFDFSLGDGETIREWLFFDKPQRAFESGTRKKRSLPDYSGRGWHESRKQQMKEFDGLKRSYYMDPQPLEGFDWHLFEYELSNCDVCALYRLEFKIVDGKKKSPKVKVTNDDPVAHLQKQMGKLTADVPAENKPSVKSKPKGK</sequence>
<dbReference type="InterPro" id="IPR039277">
    <property type="entry name" value="VOZ1/VOZ2"/>
</dbReference>
<keyword evidence="3" id="KW-1185">Reference proteome</keyword>
<protein>
    <recommendedName>
        <fullName evidence="4">Transcription factor VOZ1</fullName>
    </recommendedName>
</protein>
<accession>A0AAD4TCH7</accession>
<dbReference type="PANTHER" id="PTHR33873:SF15">
    <property type="entry name" value="TRANSCRIPTION FACTOR VOZ2"/>
    <property type="match status" value="1"/>
</dbReference>
<gene>
    <name evidence="2" type="ORF">MKW98_027691</name>
</gene>
<dbReference type="GO" id="GO:0048578">
    <property type="term" value="P:positive regulation of long-day photoperiodism, flowering"/>
    <property type="evidence" value="ECO:0007669"/>
    <property type="project" value="InterPro"/>
</dbReference>
<proteinExistence type="predicted"/>
<dbReference type="GO" id="GO:0043565">
    <property type="term" value="F:sequence-specific DNA binding"/>
    <property type="evidence" value="ECO:0007669"/>
    <property type="project" value="TreeGrafter"/>
</dbReference>
<reference evidence="2" key="1">
    <citation type="submission" date="2022-04" db="EMBL/GenBank/DDBJ databases">
        <title>A functionally conserved STORR gene fusion in Papaver species that diverged 16.8 million years ago.</title>
        <authorList>
            <person name="Catania T."/>
        </authorList>
    </citation>
    <scope>NUCLEOTIDE SEQUENCE</scope>
    <source>
        <strain evidence="2">S-188037</strain>
    </source>
</reference>
<evidence type="ECO:0000313" key="3">
    <source>
        <dbReference type="Proteomes" id="UP001202328"/>
    </source>
</evidence>
<dbReference type="AlphaFoldDB" id="A0AAD4TCH7"/>
<comment type="caution">
    <text evidence="2">The sequence shown here is derived from an EMBL/GenBank/DDBJ whole genome shotgun (WGS) entry which is preliminary data.</text>
</comment>
<evidence type="ECO:0000256" key="1">
    <source>
        <dbReference type="SAM" id="MobiDB-lite"/>
    </source>
</evidence>
<feature type="region of interest" description="Disordered" evidence="1">
    <location>
        <begin position="351"/>
        <end position="370"/>
    </location>
</feature>
<dbReference type="Proteomes" id="UP001202328">
    <property type="component" value="Unassembled WGS sequence"/>
</dbReference>
<name>A0AAD4TCH7_9MAGN</name>